<dbReference type="EMBL" id="NTUS01000026">
    <property type="protein sequence ID" value="PFB08024.1"/>
    <property type="molecule type" value="Genomic_DNA"/>
</dbReference>
<keyword evidence="1" id="KW-1133">Transmembrane helix</keyword>
<dbReference type="Proteomes" id="UP000220397">
    <property type="component" value="Unassembled WGS sequence"/>
</dbReference>
<name>A0A9X6VCH8_BACTU</name>
<dbReference type="AlphaFoldDB" id="A0A9X6VCH8"/>
<accession>A0A9X6VCH8</accession>
<organism evidence="2 3">
    <name type="scientific">Bacillus thuringiensis</name>
    <dbReference type="NCBI Taxonomy" id="1428"/>
    <lineage>
        <taxon>Bacteria</taxon>
        <taxon>Bacillati</taxon>
        <taxon>Bacillota</taxon>
        <taxon>Bacilli</taxon>
        <taxon>Bacillales</taxon>
        <taxon>Bacillaceae</taxon>
        <taxon>Bacillus</taxon>
        <taxon>Bacillus cereus group</taxon>
    </lineage>
</organism>
<evidence type="ECO:0000313" key="2">
    <source>
        <dbReference type="EMBL" id="PFB08024.1"/>
    </source>
</evidence>
<proteinExistence type="predicted"/>
<keyword evidence="1" id="KW-0812">Transmembrane</keyword>
<reference evidence="2 3" key="1">
    <citation type="submission" date="2017-09" db="EMBL/GenBank/DDBJ databases">
        <title>Large-scale bioinformatics analysis of Bacillus genomes uncovers conserved roles of natural products in bacterial physiology.</title>
        <authorList>
            <consortium name="Agbiome Team Llc"/>
            <person name="Bleich R.M."/>
            <person name="Kirk G.J."/>
            <person name="Santa Maria K.C."/>
            <person name="Allen S.E."/>
            <person name="Farag S."/>
            <person name="Shank E.A."/>
            <person name="Bowers A."/>
        </authorList>
    </citation>
    <scope>NUCLEOTIDE SEQUENCE [LARGE SCALE GENOMIC DNA]</scope>
    <source>
        <strain evidence="2 3">AFS015413</strain>
    </source>
</reference>
<feature type="transmembrane region" description="Helical" evidence="1">
    <location>
        <begin position="23"/>
        <end position="43"/>
    </location>
</feature>
<protein>
    <submittedName>
        <fullName evidence="2">Uncharacterized protein</fullName>
    </submittedName>
</protein>
<evidence type="ECO:0000313" key="3">
    <source>
        <dbReference type="Proteomes" id="UP000220397"/>
    </source>
</evidence>
<keyword evidence="1" id="KW-0472">Membrane</keyword>
<sequence>MYSENQKELEMLKEEMDENNESLLMHAIVSFLSVIVCTTLEVYFDSSKWLSYTVYAILFIIFCYTVYLNISTTKKYFACKKELNSK</sequence>
<feature type="transmembrane region" description="Helical" evidence="1">
    <location>
        <begin position="49"/>
        <end position="70"/>
    </location>
</feature>
<dbReference type="RefSeq" id="WP_098368869.1">
    <property type="nucleotide sequence ID" value="NZ_JARSYC010000030.1"/>
</dbReference>
<comment type="caution">
    <text evidence="2">The sequence shown here is derived from an EMBL/GenBank/DDBJ whole genome shotgun (WGS) entry which is preliminary data.</text>
</comment>
<gene>
    <name evidence="2" type="ORF">CN398_09885</name>
</gene>
<evidence type="ECO:0000256" key="1">
    <source>
        <dbReference type="SAM" id="Phobius"/>
    </source>
</evidence>